<proteinExistence type="predicted"/>
<organism evidence="1 2">
    <name type="scientific">Colocasia esculenta</name>
    <name type="common">Wild taro</name>
    <name type="synonym">Arum esculentum</name>
    <dbReference type="NCBI Taxonomy" id="4460"/>
    <lineage>
        <taxon>Eukaryota</taxon>
        <taxon>Viridiplantae</taxon>
        <taxon>Streptophyta</taxon>
        <taxon>Embryophyta</taxon>
        <taxon>Tracheophyta</taxon>
        <taxon>Spermatophyta</taxon>
        <taxon>Magnoliopsida</taxon>
        <taxon>Liliopsida</taxon>
        <taxon>Araceae</taxon>
        <taxon>Aroideae</taxon>
        <taxon>Colocasieae</taxon>
        <taxon>Colocasia</taxon>
    </lineage>
</organism>
<evidence type="ECO:0000313" key="1">
    <source>
        <dbReference type="EMBL" id="MQM22214.1"/>
    </source>
</evidence>
<gene>
    <name evidence="1" type="ORF">Taro_055263</name>
</gene>
<reference evidence="1" key="1">
    <citation type="submission" date="2017-07" db="EMBL/GenBank/DDBJ databases">
        <title>Taro Niue Genome Assembly and Annotation.</title>
        <authorList>
            <person name="Atibalentja N."/>
            <person name="Keating K."/>
            <person name="Fields C.J."/>
        </authorList>
    </citation>
    <scope>NUCLEOTIDE SEQUENCE</scope>
    <source>
        <strain evidence="1">Niue_2</strain>
        <tissue evidence="1">Leaf</tissue>
    </source>
</reference>
<name>A0A843XQV0_COLES</name>
<evidence type="ECO:0008006" key="3">
    <source>
        <dbReference type="Google" id="ProtNLM"/>
    </source>
</evidence>
<dbReference type="AlphaFoldDB" id="A0A843XQV0"/>
<accession>A0A843XQV0</accession>
<dbReference type="Proteomes" id="UP000652761">
    <property type="component" value="Unassembled WGS sequence"/>
</dbReference>
<evidence type="ECO:0000313" key="2">
    <source>
        <dbReference type="Proteomes" id="UP000652761"/>
    </source>
</evidence>
<keyword evidence="2" id="KW-1185">Reference proteome</keyword>
<dbReference type="EMBL" id="NMUH01012411">
    <property type="protein sequence ID" value="MQM22214.1"/>
    <property type="molecule type" value="Genomic_DNA"/>
</dbReference>
<comment type="caution">
    <text evidence="1">The sequence shown here is derived from an EMBL/GenBank/DDBJ whole genome shotgun (WGS) entry which is preliminary data.</text>
</comment>
<protein>
    <recommendedName>
        <fullName evidence="3">ACT domain-containing protein</fullName>
    </recommendedName>
</protein>
<sequence length="84" mass="9032">MGTGSFVVKVGWRRGETGGGAGHVQRVLESLALSTTSVTVQQTDTAGEMLTTAFVEVEREQGSMTDEDLRKLVVDTAMRMNLLS</sequence>